<dbReference type="GO" id="GO:0070403">
    <property type="term" value="F:NAD+ binding"/>
    <property type="evidence" value="ECO:0007669"/>
    <property type="project" value="InterPro"/>
</dbReference>
<feature type="domain" description="3-hydroxyacyl-CoA dehydrogenase C-terminal" evidence="2">
    <location>
        <begin position="190"/>
        <end position="287"/>
    </location>
</feature>
<dbReference type="Pfam" id="PF02737">
    <property type="entry name" value="3HCDH_N"/>
    <property type="match status" value="1"/>
</dbReference>
<dbReference type="InterPro" id="IPR008927">
    <property type="entry name" value="6-PGluconate_DH-like_C_sf"/>
</dbReference>
<evidence type="ECO:0000259" key="2">
    <source>
        <dbReference type="Pfam" id="PF00725"/>
    </source>
</evidence>
<dbReference type="PANTHER" id="PTHR48075:SF5">
    <property type="entry name" value="3-HYDROXYBUTYRYL-COA DEHYDROGENASE"/>
    <property type="match status" value="1"/>
</dbReference>
<reference evidence="5 6" key="1">
    <citation type="submission" date="2018-05" db="EMBL/GenBank/DDBJ databases">
        <title>Comparative genomic sequence analysis between strain HN4 and CCM 8460T (Falsochrobactrum ovis) will provide more evidence to prove that HN4 is a new species of Falsochrobactrum.</title>
        <authorList>
            <person name="Lyu W."/>
            <person name="Sun L."/>
            <person name="Yao L."/>
        </authorList>
    </citation>
    <scope>NUCLEOTIDE SEQUENCE [LARGE SCALE GENOMIC DNA]</scope>
    <source>
        <strain evidence="5 6">HN4</strain>
    </source>
</reference>
<comment type="caution">
    <text evidence="5">The sequence shown here is derived from an EMBL/GenBank/DDBJ whole genome shotgun (WGS) entry which is preliminary data.</text>
</comment>
<feature type="domain" description="3-hydroxybutyryl-CoA dehydrogenase reduced Rossmann-fold" evidence="4">
    <location>
        <begin position="325"/>
        <end position="391"/>
    </location>
</feature>
<dbReference type="GO" id="GO:0006631">
    <property type="term" value="P:fatty acid metabolic process"/>
    <property type="evidence" value="ECO:0007669"/>
    <property type="project" value="InterPro"/>
</dbReference>
<dbReference type="InterPro" id="IPR006180">
    <property type="entry name" value="3-OHacyl-CoA_DH_CS"/>
</dbReference>
<dbReference type="InterPro" id="IPR006108">
    <property type="entry name" value="3HC_DH_C"/>
</dbReference>
<dbReference type="NCBIfam" id="NF006124">
    <property type="entry name" value="PRK08268.1"/>
    <property type="match status" value="1"/>
</dbReference>
<dbReference type="InterPro" id="IPR006176">
    <property type="entry name" value="3-OHacyl-CoA_DH_NAD-bd"/>
</dbReference>
<dbReference type="FunFam" id="3.40.50.720:FF:000009">
    <property type="entry name" value="Fatty oxidation complex, alpha subunit"/>
    <property type="match status" value="1"/>
</dbReference>
<dbReference type="SUPFAM" id="SSF48179">
    <property type="entry name" value="6-phosphogluconate dehydrogenase C-terminal domain-like"/>
    <property type="match status" value="2"/>
</dbReference>
<dbReference type="Gene3D" id="3.40.50.720">
    <property type="entry name" value="NAD(P)-binding Rossmann-like Domain"/>
    <property type="match status" value="1"/>
</dbReference>
<sequence length="478" mass="51294">MTALDKSAVIGIVGAGTMGVGIAQVAAAARHPVRLWDAAHVAADNGKQRLESDLQKLVDRGKMEAAERDALLGRVTVVKSLTDLAPSALVIEAIVEKLEIKRELFAELEGIVASECILATNTSSISVTSIARNLEMPGRMVGMHFFNPAPIMKLVEVVSGVATDGEVARTVKSTAEQWGKVAIHTKSTPGFIVNRVARPYYAEALRLLEEQVADAATLDALLTEGGGFRMGPFALMDLIGHDVNYQVTLSVFEAFYHDPRFRPSIVQLELVNAGRFGRKSGRGFFRYDGSDDNPQPVAAEAPVGTTTIQQFSLGAMSTFKGVTIAPTDGRTAAEVAASMGAPAIIYDLFKAEGASRLGFTASSDTPEEVIESFVATMAERDVKTTRLPDWPGLVVMRTVVMLANEGFEAVMQAVSDEAGVDAAMRFGVNYPKGPITWAREIGLQRVADIIDNLLRLTGDPRYRVSLGLRRAAQQSKAA</sequence>
<evidence type="ECO:0000313" key="6">
    <source>
        <dbReference type="Proteomes" id="UP000245865"/>
    </source>
</evidence>
<evidence type="ECO:0000259" key="3">
    <source>
        <dbReference type="Pfam" id="PF02737"/>
    </source>
</evidence>
<dbReference type="OrthoDB" id="9803287at2"/>
<evidence type="ECO:0000256" key="1">
    <source>
        <dbReference type="ARBA" id="ARBA00023002"/>
    </source>
</evidence>
<dbReference type="GO" id="GO:0016616">
    <property type="term" value="F:oxidoreductase activity, acting on the CH-OH group of donors, NAD or NADP as acceptor"/>
    <property type="evidence" value="ECO:0007669"/>
    <property type="project" value="InterPro"/>
</dbReference>
<evidence type="ECO:0000313" key="5">
    <source>
        <dbReference type="EMBL" id="PWL16485.1"/>
    </source>
</evidence>
<evidence type="ECO:0000259" key="4">
    <source>
        <dbReference type="Pfam" id="PF18321"/>
    </source>
</evidence>
<dbReference type="Gene3D" id="1.10.1040.50">
    <property type="match status" value="1"/>
</dbReference>
<feature type="domain" description="3-hydroxyacyl-CoA dehydrogenase NAD binding" evidence="3">
    <location>
        <begin position="10"/>
        <end position="187"/>
    </location>
</feature>
<dbReference type="AlphaFoldDB" id="A0A316J6U1"/>
<name>A0A316J6U1_9HYPH</name>
<gene>
    <name evidence="5" type="ORF">DKP76_16970</name>
</gene>
<dbReference type="SUPFAM" id="SSF51735">
    <property type="entry name" value="NAD(P)-binding Rossmann-fold domains"/>
    <property type="match status" value="1"/>
</dbReference>
<dbReference type="InterPro" id="IPR036291">
    <property type="entry name" value="NAD(P)-bd_dom_sf"/>
</dbReference>
<dbReference type="Pfam" id="PF18321">
    <property type="entry name" value="3HCDH_RFF"/>
    <property type="match status" value="1"/>
</dbReference>
<dbReference type="PANTHER" id="PTHR48075">
    <property type="entry name" value="3-HYDROXYACYL-COA DEHYDROGENASE FAMILY PROTEIN"/>
    <property type="match status" value="1"/>
</dbReference>
<dbReference type="InterPro" id="IPR041040">
    <property type="entry name" value="3HCDH_RFF"/>
</dbReference>
<dbReference type="EMBL" id="QGDB01000009">
    <property type="protein sequence ID" value="PWL16485.1"/>
    <property type="molecule type" value="Genomic_DNA"/>
</dbReference>
<keyword evidence="1" id="KW-0560">Oxidoreductase</keyword>
<organism evidence="5 6">
    <name type="scientific">Falsochrobactrum shanghaiense</name>
    <dbReference type="NCBI Taxonomy" id="2201899"/>
    <lineage>
        <taxon>Bacteria</taxon>
        <taxon>Pseudomonadati</taxon>
        <taxon>Pseudomonadota</taxon>
        <taxon>Alphaproteobacteria</taxon>
        <taxon>Hyphomicrobiales</taxon>
        <taxon>Brucellaceae</taxon>
        <taxon>Falsochrobactrum</taxon>
    </lineage>
</organism>
<keyword evidence="6" id="KW-1185">Reference proteome</keyword>
<accession>A0A316J6U1</accession>
<dbReference type="Proteomes" id="UP000245865">
    <property type="component" value="Unassembled WGS sequence"/>
</dbReference>
<proteinExistence type="predicted"/>
<dbReference type="PROSITE" id="PS00067">
    <property type="entry name" value="3HCDH"/>
    <property type="match status" value="1"/>
</dbReference>
<feature type="domain" description="3-hydroxyacyl-CoA dehydrogenase C-terminal" evidence="2">
    <location>
        <begin position="392"/>
        <end position="472"/>
    </location>
</feature>
<protein>
    <submittedName>
        <fullName evidence="5">3-hydroxyacyl-CoA dehydrogenase</fullName>
    </submittedName>
</protein>
<dbReference type="Pfam" id="PF00725">
    <property type="entry name" value="3HCDH"/>
    <property type="match status" value="2"/>
</dbReference>
<dbReference type="RefSeq" id="WP_109707867.1">
    <property type="nucleotide sequence ID" value="NZ_QGDB01000009.1"/>
</dbReference>